<comment type="subcellular location">
    <subcellularLocation>
        <location evidence="1">Cell envelope</location>
    </subcellularLocation>
    <subcellularLocation>
        <location evidence="2">Cell outer membrane</location>
    </subcellularLocation>
    <subcellularLocation>
        <location evidence="3">Secreted</location>
    </subcellularLocation>
</comment>
<evidence type="ECO:0000259" key="10">
    <source>
        <dbReference type="Pfam" id="PF18962"/>
    </source>
</evidence>
<name>A0A1H3XT04_9BACT</name>
<dbReference type="AlphaFoldDB" id="A0A1H3XT04"/>
<keyword evidence="6" id="KW-0472">Membrane</keyword>
<dbReference type="EMBL" id="FNQY01000006">
    <property type="protein sequence ID" value="SEA01734.1"/>
    <property type="molecule type" value="Genomic_DNA"/>
</dbReference>
<dbReference type="InterPro" id="IPR003368">
    <property type="entry name" value="POMP_repeat"/>
</dbReference>
<dbReference type="PANTHER" id="PTHR11319:SF35">
    <property type="entry name" value="OUTER MEMBRANE PROTEIN PMPC-RELATED"/>
    <property type="match status" value="1"/>
</dbReference>
<evidence type="ECO:0000256" key="4">
    <source>
        <dbReference type="ARBA" id="ARBA00022525"/>
    </source>
</evidence>
<reference evidence="11 12" key="1">
    <citation type="submission" date="2016-10" db="EMBL/GenBank/DDBJ databases">
        <authorList>
            <person name="de Groot N.N."/>
        </authorList>
    </citation>
    <scope>NUCLEOTIDE SEQUENCE [LARGE SCALE GENOMIC DNA]</scope>
    <source>
        <strain evidence="11 12">Vu-144</strain>
    </source>
</reference>
<evidence type="ECO:0000256" key="7">
    <source>
        <dbReference type="ARBA" id="ARBA00023237"/>
    </source>
</evidence>
<dbReference type="Pfam" id="PF18962">
    <property type="entry name" value="Por_Secre_tail"/>
    <property type="match status" value="1"/>
</dbReference>
<evidence type="ECO:0000256" key="5">
    <source>
        <dbReference type="ARBA" id="ARBA00022729"/>
    </source>
</evidence>
<sequence>MKPILLFILGLCCSLCTCVQAQTVYYVKTLSSGLTGTSWSDALGNLQDAINMAAAGDQIWVAKGSYYGNNGSGYGVVLKEGVSIYGGFLGTESQLSDRDPATNVTSIIGDYATGFIALQATNFNLGLATQIDGLTISGNTSLRLRGIFLSNVPSSLKINNCIIKDFFPIIPANDGLNGYGGGIYMNNSSPVITNCSFSNNKSGGNYGGAVYILGGNPEFINCSFLGNNGATGGGAVYSNGASAIYTHCIFKENTLSSLNSNYGGALYLTGGSSVIDNCLFTGNTAGNGGAALYVFQSELSIQNCTITNNEAANATGGGAIMYSTTDGSQISIANSIIWNNPSTYADQSLGLPEIQDRSIDGSSTAPVAASSIIKNGQFSSLNLAPVFVDGASGDFHLAANSPGIDAGDNSLLDATLDATDLAGNMRIVNGNVDLGAYESVTNLIHNNGDNTFNGFNGALDITGNDYENNLTNTFKWKMVITNSTSAVQELEVDPNDLAAYSLLMTQMGIAFDATHFQVADLTVMPTLLSIITGESDWSTFSGEILITRVVYPGQVQADSVESNSELITIASTLPVTLKDFTGVFQEGAAALQWHTAIETGFDHFELEKSTNAKSFTRLTDVQAQGSNSTYTLQMPQTEQKAYYRLKLVNKDGTSAYFEKLVEIVASKDGEIKVYPNPATTALFINLQQGGVLRLYDAAGRLVHTVCLKEGLNKVNISKLSRGIYFGQIEGGPRFKVVKQ</sequence>
<dbReference type="InterPro" id="IPR026444">
    <property type="entry name" value="Secre_tail"/>
</dbReference>
<evidence type="ECO:0000256" key="3">
    <source>
        <dbReference type="ARBA" id="ARBA00004613"/>
    </source>
</evidence>
<dbReference type="STRING" id="551991.SAMN05192529_10659"/>
<dbReference type="PANTHER" id="PTHR11319">
    <property type="entry name" value="G PROTEIN-COUPLED RECEPTOR-RELATED"/>
    <property type="match status" value="1"/>
</dbReference>
<organism evidence="11 12">
    <name type="scientific">Arachidicoccus rhizosphaerae</name>
    <dbReference type="NCBI Taxonomy" id="551991"/>
    <lineage>
        <taxon>Bacteria</taxon>
        <taxon>Pseudomonadati</taxon>
        <taxon>Bacteroidota</taxon>
        <taxon>Chitinophagia</taxon>
        <taxon>Chitinophagales</taxon>
        <taxon>Chitinophagaceae</taxon>
        <taxon>Arachidicoccus</taxon>
    </lineage>
</organism>
<dbReference type="InterPro" id="IPR012334">
    <property type="entry name" value="Pectin_lyas_fold"/>
</dbReference>
<feature type="signal peptide" evidence="8">
    <location>
        <begin position="1"/>
        <end position="21"/>
    </location>
</feature>
<keyword evidence="12" id="KW-1185">Reference proteome</keyword>
<dbReference type="NCBIfam" id="NF041518">
    <property type="entry name" value="choice_anch_Q"/>
    <property type="match status" value="1"/>
</dbReference>
<keyword evidence="4" id="KW-0964">Secreted</keyword>
<keyword evidence="5 8" id="KW-0732">Signal</keyword>
<gene>
    <name evidence="11" type="ORF">SAMN05192529_10659</name>
</gene>
<dbReference type="Gene3D" id="2.160.20.10">
    <property type="entry name" value="Single-stranded right-handed beta-helix, Pectin lyase-like"/>
    <property type="match status" value="1"/>
</dbReference>
<feature type="chain" id="PRO_5011473460" evidence="8">
    <location>
        <begin position="22"/>
        <end position="739"/>
    </location>
</feature>
<evidence type="ECO:0000256" key="2">
    <source>
        <dbReference type="ARBA" id="ARBA00004442"/>
    </source>
</evidence>
<dbReference type="Proteomes" id="UP000199041">
    <property type="component" value="Unassembled WGS sequence"/>
</dbReference>
<dbReference type="InterPro" id="IPR006626">
    <property type="entry name" value="PbH1"/>
</dbReference>
<evidence type="ECO:0000256" key="6">
    <source>
        <dbReference type="ARBA" id="ARBA00023136"/>
    </source>
</evidence>
<dbReference type="SMART" id="SM00710">
    <property type="entry name" value="PbH1"/>
    <property type="match status" value="5"/>
</dbReference>
<dbReference type="SUPFAM" id="SSF51126">
    <property type="entry name" value="Pectin lyase-like"/>
    <property type="match status" value="1"/>
</dbReference>
<evidence type="ECO:0000259" key="9">
    <source>
        <dbReference type="Pfam" id="PF07602"/>
    </source>
</evidence>
<dbReference type="NCBIfam" id="TIGR04183">
    <property type="entry name" value="Por_Secre_tail"/>
    <property type="match status" value="1"/>
</dbReference>
<evidence type="ECO:0000256" key="1">
    <source>
        <dbReference type="ARBA" id="ARBA00004196"/>
    </source>
</evidence>
<dbReference type="GO" id="GO:0005576">
    <property type="term" value="C:extracellular region"/>
    <property type="evidence" value="ECO:0007669"/>
    <property type="project" value="UniProtKB-SubCell"/>
</dbReference>
<dbReference type="GO" id="GO:0009279">
    <property type="term" value="C:cell outer membrane"/>
    <property type="evidence" value="ECO:0007669"/>
    <property type="project" value="UniProtKB-SubCell"/>
</dbReference>
<dbReference type="InterPro" id="IPR011050">
    <property type="entry name" value="Pectin_lyase_fold/virulence"/>
</dbReference>
<dbReference type="RefSeq" id="WP_170831170.1">
    <property type="nucleotide sequence ID" value="NZ_FNQY01000006.1"/>
</dbReference>
<evidence type="ECO:0000256" key="8">
    <source>
        <dbReference type="SAM" id="SignalP"/>
    </source>
</evidence>
<dbReference type="InterPro" id="IPR011459">
    <property type="entry name" value="DUF1565"/>
</dbReference>
<evidence type="ECO:0000313" key="12">
    <source>
        <dbReference type="Proteomes" id="UP000199041"/>
    </source>
</evidence>
<protein>
    <submittedName>
        <fullName evidence="11">Por secretion system C-terminal sorting domain-containing protein</fullName>
    </submittedName>
</protein>
<proteinExistence type="predicted"/>
<dbReference type="InterPro" id="IPR059226">
    <property type="entry name" value="Choice_anch_Q_dom"/>
</dbReference>
<dbReference type="Pfam" id="PF07602">
    <property type="entry name" value="DUF1565"/>
    <property type="match status" value="1"/>
</dbReference>
<keyword evidence="7" id="KW-0998">Cell outer membrane</keyword>
<evidence type="ECO:0000313" key="11">
    <source>
        <dbReference type="EMBL" id="SEA01734.1"/>
    </source>
</evidence>
<feature type="domain" description="DUF1565" evidence="9">
    <location>
        <begin position="45"/>
        <end position="165"/>
    </location>
</feature>
<dbReference type="Pfam" id="PF02415">
    <property type="entry name" value="Chlam_PMP"/>
    <property type="match status" value="1"/>
</dbReference>
<feature type="domain" description="Secretion system C-terminal sorting" evidence="10">
    <location>
        <begin position="673"/>
        <end position="732"/>
    </location>
</feature>
<accession>A0A1H3XT04</accession>